<dbReference type="InterPro" id="IPR041688">
    <property type="entry name" value="PRTase_2"/>
</dbReference>
<reference evidence="3" key="1">
    <citation type="submission" date="2022-12" db="EMBL/GenBank/DDBJ databases">
        <authorList>
            <person name="Wang J."/>
        </authorList>
    </citation>
    <scope>NUCLEOTIDE SEQUENCE</scope>
    <source>
        <strain evidence="3">HY-42-06</strain>
    </source>
</reference>
<comment type="caution">
    <text evidence="3">The sequence shown here is derived from an EMBL/GenBank/DDBJ whole genome shotgun (WGS) entry which is preliminary data.</text>
</comment>
<dbReference type="InterPro" id="IPR029057">
    <property type="entry name" value="PRTase-like"/>
</dbReference>
<dbReference type="Gene3D" id="3.40.50.2020">
    <property type="match status" value="1"/>
</dbReference>
<protein>
    <submittedName>
        <fullName evidence="3">Phosphoribosyltransferase family protein</fullName>
    </submittedName>
</protein>
<dbReference type="Pfam" id="PF12500">
    <property type="entry name" value="TRSP"/>
    <property type="match status" value="1"/>
</dbReference>
<dbReference type="CDD" id="cd06223">
    <property type="entry name" value="PRTases_typeI"/>
    <property type="match status" value="1"/>
</dbReference>
<proteinExistence type="predicted"/>
<dbReference type="EMBL" id="JAPQES010000001">
    <property type="protein sequence ID" value="MCY6370081.1"/>
    <property type="molecule type" value="Genomic_DNA"/>
</dbReference>
<dbReference type="InterPro" id="IPR022537">
    <property type="entry name" value="TRSP_dom"/>
</dbReference>
<dbReference type="PIRSF" id="PIRSF020967">
    <property type="entry name" value="UCP020967"/>
    <property type="match status" value="1"/>
</dbReference>
<feature type="domain" description="TRSP" evidence="1">
    <location>
        <begin position="335"/>
        <end position="455"/>
    </location>
</feature>
<keyword evidence="4" id="KW-1185">Reference proteome</keyword>
<evidence type="ECO:0000259" key="2">
    <source>
        <dbReference type="Pfam" id="PF15609"/>
    </source>
</evidence>
<keyword evidence="3" id="KW-0328">Glycosyltransferase</keyword>
<dbReference type="InterPro" id="IPR011214">
    <property type="entry name" value="UCP020967"/>
</dbReference>
<feature type="domain" description="Orotate phosphoribosyltransferase-like" evidence="2">
    <location>
        <begin position="29"/>
        <end position="250"/>
    </location>
</feature>
<accession>A0ABT4CPS3</accession>
<name>A0ABT4CPS3_9CLOT</name>
<dbReference type="SUPFAM" id="SSF53271">
    <property type="entry name" value="PRTase-like"/>
    <property type="match status" value="1"/>
</dbReference>
<dbReference type="Proteomes" id="UP001079657">
    <property type="component" value="Unassembled WGS sequence"/>
</dbReference>
<evidence type="ECO:0000259" key="1">
    <source>
        <dbReference type="Pfam" id="PF12500"/>
    </source>
</evidence>
<dbReference type="RefSeq" id="WP_268048636.1">
    <property type="nucleotide sequence ID" value="NZ_JAPQES010000001.1"/>
</dbReference>
<keyword evidence="3" id="KW-0808">Transferase</keyword>
<evidence type="ECO:0000313" key="3">
    <source>
        <dbReference type="EMBL" id="MCY6370081.1"/>
    </source>
</evidence>
<dbReference type="GO" id="GO:0016757">
    <property type="term" value="F:glycosyltransferase activity"/>
    <property type="evidence" value="ECO:0007669"/>
    <property type="project" value="UniProtKB-KW"/>
</dbReference>
<organism evidence="3 4">
    <name type="scientific">Clostridium ganghwense</name>
    <dbReference type="NCBI Taxonomy" id="312089"/>
    <lineage>
        <taxon>Bacteria</taxon>
        <taxon>Bacillati</taxon>
        <taxon>Bacillota</taxon>
        <taxon>Clostridia</taxon>
        <taxon>Eubacteriales</taxon>
        <taxon>Clostridiaceae</taxon>
        <taxon>Clostridium</taxon>
    </lineage>
</organism>
<sequence length="473" mass="54532">MKKTLKVLDKVAVDVQISENIFDFELEDLFLMAARKNPKRAFLFVSKLLGKHIPVNPKKSILTGRLIGLIIAEKTGEFIGEDYNIVAKALGNDSLINKALSYADEKLIDLKKPTLFVGFAETATALGNSVFAQFKGENIEYIHTTRDDLEQCISAFDFEEEHSHATSHFCYPMEGEFLSRFERIVLVDDEITTGKTALNLIKSIDKKYPNKEYIVASILDWRSEECIKKYKELEEKLGIKIKVVSLLDGQAICNSPSIEEMHIQYENNSNTKIKYIYEEYYENGLLVSQSEKNICEGNEADVSVKNYLFKVNNCREFTRSLTNGENKVYNYLDFSGRFGLSYKELRRTEENLFDITNTMKPFEKELLVLGTEEFMYIPMVMASMVEGAVYQSTTRSPIYVGKDEDYGIKYAAKFKNPFDKDVINYVYNIGKDMYKEVVFVTEREIDMESKKDMINLFYSVGIHKINFVYFTKN</sequence>
<dbReference type="Pfam" id="PF15609">
    <property type="entry name" value="PRTase_2"/>
    <property type="match status" value="1"/>
</dbReference>
<evidence type="ECO:0000313" key="4">
    <source>
        <dbReference type="Proteomes" id="UP001079657"/>
    </source>
</evidence>
<gene>
    <name evidence="3" type="ORF">OXH55_05500</name>
</gene>
<dbReference type="InterPro" id="IPR000836">
    <property type="entry name" value="PRTase_dom"/>
</dbReference>